<dbReference type="CDD" id="cd23767">
    <property type="entry name" value="IQCD"/>
    <property type="match status" value="1"/>
</dbReference>
<dbReference type="Pfam" id="PF16025">
    <property type="entry name" value="CaM_bind"/>
    <property type="match status" value="1"/>
</dbReference>
<dbReference type="GO" id="GO:0007099">
    <property type="term" value="P:centriole replication"/>
    <property type="evidence" value="ECO:0007669"/>
    <property type="project" value="InterPro"/>
</dbReference>
<evidence type="ECO:0008006" key="3">
    <source>
        <dbReference type="Google" id="ProtNLM"/>
    </source>
</evidence>
<gene>
    <name evidence="2" type="ORF">g.18005</name>
</gene>
<organism evidence="2">
    <name type="scientific">Cuerna arida</name>
    <dbReference type="NCBI Taxonomy" id="1464854"/>
    <lineage>
        <taxon>Eukaryota</taxon>
        <taxon>Metazoa</taxon>
        <taxon>Ecdysozoa</taxon>
        <taxon>Arthropoda</taxon>
        <taxon>Hexapoda</taxon>
        <taxon>Insecta</taxon>
        <taxon>Pterygota</taxon>
        <taxon>Neoptera</taxon>
        <taxon>Paraneoptera</taxon>
        <taxon>Hemiptera</taxon>
        <taxon>Auchenorrhyncha</taxon>
        <taxon>Membracoidea</taxon>
        <taxon>Cicadellidae</taxon>
        <taxon>Cicadellinae</taxon>
        <taxon>Proconiini</taxon>
        <taxon>Cuerna</taxon>
    </lineage>
</organism>
<evidence type="ECO:0000313" key="2">
    <source>
        <dbReference type="EMBL" id="JAS67634.1"/>
    </source>
</evidence>
<accession>A0A1B6GYZ2</accession>
<dbReference type="EMBL" id="GECZ01002135">
    <property type="protein sequence ID" value="JAS67634.1"/>
    <property type="molecule type" value="Transcribed_RNA"/>
</dbReference>
<sequence length="840" mass="94128">MTKGTRRSNEDKVKMASIHPQENGFSSCIKIAGMSILPPLITEERRKELNEDKAKAISIEKKLVRKRSSIDSGVMTGSYIENFKNSELKQTSCQLSTSDLTRNGNDNFIEFNVNSQPSEANGDANDSFLKSALEDPYFKEYFYNTADRVYKSSNHNGTSQSSQSENISCDSFLKSALEDTEFREFFYTTAEKIFKDNEINSDGDLLNNKPLNLEINSVICNGDTVMETYDVSSELSQYLKSSESLEVNICDNPSPVTTSVDSDPIHKPPENMKNIFLPDTQKESQSSPPHAPRLVRRNSYTLDSPSPVLLEHMAKENEKWISLTDKKEKDKGLEFKPFLSARKPRKTWNKCCTDHSPILKANTLTSKRLNVPLKRAKTFVKYIVKSKKTINSLPSSSRTSPTHLSLFAHSTECIKTMTETSSNIGQNNVKFNIDSIPDSIKEIKTPQQVPQSTFGMYANENTITGSNSVDVSFVSNKEDTSESSQIVCDTDNSLLHSIEPSDSASQISVLSQSTLLPQKQVNNAHVENTNFQCKRGQSSDIDDGVSLCSSLSLSKFLPSDEILSRPSTAEDLSTLFSEMQLHHERQLKELLEKQHKEKVMLTKLHSNSGTLSSRSTSHLSVFDLPFENNFSQTSSDEKRSSCSRELFPNENVITTNRVLSKAQKYDSEKQKAAAVKITAWARGYLTRRLLKTEKVQQIIDVIKESLTCAFSLQCESQLRMNDLELHERLAHQLSAALNELWSVISAPVAKRMAIIAADRERLKKPLSRPSSAISAATKKSLLRKQKSMLSAVTSQLPQESRLRTKSLCLLVKPTLTRSRSFVKTDSSSARSSSSSRKPWK</sequence>
<reference evidence="2" key="1">
    <citation type="submission" date="2015-11" db="EMBL/GenBank/DDBJ databases">
        <title>De novo transcriptome assembly of four potential Pierce s Disease insect vectors from Arizona vineyards.</title>
        <authorList>
            <person name="Tassone E.E."/>
        </authorList>
    </citation>
    <scope>NUCLEOTIDE SEQUENCE</scope>
</reference>
<dbReference type="InterPro" id="IPR000048">
    <property type="entry name" value="IQ_motif_EF-hand-BS"/>
</dbReference>
<feature type="region of interest" description="Disordered" evidence="1">
    <location>
        <begin position="819"/>
        <end position="840"/>
    </location>
</feature>
<dbReference type="GO" id="GO:0005814">
    <property type="term" value="C:centriole"/>
    <property type="evidence" value="ECO:0007669"/>
    <property type="project" value="InterPro"/>
</dbReference>
<dbReference type="InterPro" id="IPR033207">
    <property type="entry name" value="CCP110"/>
</dbReference>
<dbReference type="GO" id="GO:1903723">
    <property type="term" value="P:negative regulation of centriole elongation"/>
    <property type="evidence" value="ECO:0007669"/>
    <property type="project" value="TreeGrafter"/>
</dbReference>
<dbReference type="AlphaFoldDB" id="A0A1B6GYZ2"/>
<dbReference type="GO" id="GO:0032053">
    <property type="term" value="P:ciliary basal body organization"/>
    <property type="evidence" value="ECO:0007669"/>
    <property type="project" value="TreeGrafter"/>
</dbReference>
<feature type="compositionally biased region" description="Low complexity" evidence="1">
    <location>
        <begin position="826"/>
        <end position="840"/>
    </location>
</feature>
<dbReference type="GO" id="GO:0032465">
    <property type="term" value="P:regulation of cytokinesis"/>
    <property type="evidence" value="ECO:0007669"/>
    <property type="project" value="InterPro"/>
</dbReference>
<evidence type="ECO:0000256" key="1">
    <source>
        <dbReference type="SAM" id="MobiDB-lite"/>
    </source>
</evidence>
<protein>
    <recommendedName>
        <fullName evidence="3">Centriolar coiled-coil protein of 110 kDa</fullName>
    </recommendedName>
</protein>
<name>A0A1B6GYZ2_9HEMI</name>
<dbReference type="SMART" id="SM00015">
    <property type="entry name" value="IQ"/>
    <property type="match status" value="1"/>
</dbReference>
<dbReference type="PROSITE" id="PS50096">
    <property type="entry name" value="IQ"/>
    <property type="match status" value="1"/>
</dbReference>
<dbReference type="PANTHER" id="PTHR13594:SF1">
    <property type="entry name" value="CENTRIOLAR COILED-COIL PROTEIN OF 110 KDA"/>
    <property type="match status" value="1"/>
</dbReference>
<feature type="region of interest" description="Disordered" evidence="1">
    <location>
        <begin position="251"/>
        <end position="299"/>
    </location>
</feature>
<proteinExistence type="predicted"/>
<dbReference type="PANTHER" id="PTHR13594">
    <property type="entry name" value="CENTRIOLAR COILED-COIL PROTEIN OF 110 KDA"/>
    <property type="match status" value="1"/>
</dbReference>